<dbReference type="GO" id="GO:0000122">
    <property type="term" value="P:negative regulation of transcription by RNA polymerase II"/>
    <property type="evidence" value="ECO:0007669"/>
    <property type="project" value="TreeGrafter"/>
</dbReference>
<evidence type="ECO:0000313" key="2">
    <source>
        <dbReference type="EMBL" id="CDG68065.1"/>
    </source>
</evidence>
<dbReference type="AlphaFoldDB" id="T2M822"/>
<dbReference type="PANTHER" id="PTHR31336">
    <property type="entry name" value="LIN37 HOMOLOG"/>
    <property type="match status" value="1"/>
</dbReference>
<protein>
    <submittedName>
        <fullName evidence="2">Protein lin-37 homolog</fullName>
    </submittedName>
</protein>
<name>T2M822_HYDVU</name>
<proteinExistence type="evidence at transcript level"/>
<evidence type="ECO:0000256" key="1">
    <source>
        <dbReference type="SAM" id="MobiDB-lite"/>
    </source>
</evidence>
<dbReference type="GO" id="GO:0017053">
    <property type="term" value="C:transcription repressor complex"/>
    <property type="evidence" value="ECO:0007669"/>
    <property type="project" value="InterPro"/>
</dbReference>
<dbReference type="InterPro" id="IPR028226">
    <property type="entry name" value="LIN37"/>
</dbReference>
<dbReference type="OrthoDB" id="6287771at2759"/>
<feature type="region of interest" description="Disordered" evidence="1">
    <location>
        <begin position="44"/>
        <end position="72"/>
    </location>
</feature>
<dbReference type="Pfam" id="PF15306">
    <property type="entry name" value="LIN37"/>
    <property type="match status" value="1"/>
</dbReference>
<accession>T2M822</accession>
<reference evidence="2" key="1">
    <citation type="journal article" date="2013" name="Genome Biol. Evol.">
        <title>Punctuated emergences of genetic and phenotypic innovations in eumetazoan, bilaterian, euteleostome, and hominidae ancestors.</title>
        <authorList>
            <person name="Wenger Y."/>
            <person name="Galliot B."/>
        </authorList>
    </citation>
    <scope>NUCLEOTIDE SEQUENCE</scope>
    <source>
        <tissue evidence="2">Whole animals</tissue>
    </source>
</reference>
<dbReference type="PANTHER" id="PTHR31336:SF3">
    <property type="entry name" value="PROTEIN LIN-37 HOMOLOG"/>
    <property type="match status" value="1"/>
</dbReference>
<sequence>MLETRDASIIEARSKLDALLNEMANKNTGFSLSADDYVENKSDVWASTPSKRNNLPRTPRRKKKKDTCDEDYSINDSNQTSYVIKIFDRHVDLAKFNENTPIYVMMRDWMKNNANDSSENIRNLMNTNFPDKDVEDDKNIYVLPSAKQEAPLYPRSVSPSIQTTFVENILNVEEDIDKLRKENMLRWRNEKNRRREYSLQTQQCNLESLVILKNAFNSSTFLIDITYLVLKLIRIFQYHSIKIP</sequence>
<dbReference type="EMBL" id="HAAD01001833">
    <property type="protein sequence ID" value="CDG68065.1"/>
    <property type="molecule type" value="mRNA"/>
</dbReference>
<organism evidence="2">
    <name type="scientific">Hydra vulgaris</name>
    <name type="common">Hydra</name>
    <name type="synonym">Hydra attenuata</name>
    <dbReference type="NCBI Taxonomy" id="6087"/>
    <lineage>
        <taxon>Eukaryota</taxon>
        <taxon>Metazoa</taxon>
        <taxon>Cnidaria</taxon>
        <taxon>Hydrozoa</taxon>
        <taxon>Hydroidolina</taxon>
        <taxon>Anthoathecata</taxon>
        <taxon>Aplanulata</taxon>
        <taxon>Hydridae</taxon>
        <taxon>Hydra</taxon>
    </lineage>
</organism>
<gene>
    <name evidence="2" type="primary">LIN37</name>
</gene>
<feature type="non-terminal residue" evidence="2">
    <location>
        <position position="244"/>
    </location>
</feature>
<dbReference type="GO" id="GO:0031523">
    <property type="term" value="C:Myb complex"/>
    <property type="evidence" value="ECO:0007669"/>
    <property type="project" value="TreeGrafter"/>
</dbReference>